<dbReference type="GO" id="GO:0009089">
    <property type="term" value="P:lysine biosynthetic process via diaminopimelate"/>
    <property type="evidence" value="ECO:0007669"/>
    <property type="project" value="UniProtKB-UniRule"/>
</dbReference>
<dbReference type="PROSITE" id="PS01298">
    <property type="entry name" value="DAPB"/>
    <property type="match status" value="1"/>
</dbReference>
<dbReference type="SUPFAM" id="SSF55347">
    <property type="entry name" value="Glyceraldehyde-3-phosphate dehydrogenase-like, C-terminal domain"/>
    <property type="match status" value="1"/>
</dbReference>
<dbReference type="GO" id="GO:0050661">
    <property type="term" value="F:NADP binding"/>
    <property type="evidence" value="ECO:0007669"/>
    <property type="project" value="UniProtKB-UniRule"/>
</dbReference>
<evidence type="ECO:0000256" key="8">
    <source>
        <dbReference type="ARBA" id="ARBA00023154"/>
    </source>
</evidence>
<keyword evidence="6 13" id="KW-0560">Oxidoreductase</keyword>
<feature type="domain" description="Dihydrodipicolinate reductase N-terminal" evidence="14">
    <location>
        <begin position="3"/>
        <end position="125"/>
    </location>
</feature>
<comment type="subcellular location">
    <subcellularLocation>
        <location evidence="13">Cytoplasm</location>
    </subcellularLocation>
</comment>
<evidence type="ECO:0000256" key="10">
    <source>
        <dbReference type="ARBA" id="ARBA00038983"/>
    </source>
</evidence>
<dbReference type="HAMAP" id="MF_00102">
    <property type="entry name" value="DapB"/>
    <property type="match status" value="1"/>
</dbReference>
<evidence type="ECO:0000256" key="5">
    <source>
        <dbReference type="ARBA" id="ARBA00022915"/>
    </source>
</evidence>
<dbReference type="Gene3D" id="3.40.50.720">
    <property type="entry name" value="NAD(P)-binding Rossmann-like Domain"/>
    <property type="match status" value="1"/>
</dbReference>
<dbReference type="PANTHER" id="PTHR20836:SF0">
    <property type="entry name" value="4-HYDROXY-TETRAHYDRODIPICOLINATE REDUCTASE 1, CHLOROPLASTIC-RELATED"/>
    <property type="match status" value="1"/>
</dbReference>
<comment type="caution">
    <text evidence="16">The sequence shown here is derived from an EMBL/GenBank/DDBJ whole genome shotgun (WGS) entry which is preliminary data.</text>
</comment>
<dbReference type="RefSeq" id="WP_138590779.1">
    <property type="nucleotide sequence ID" value="NZ_PNBX01000021.1"/>
</dbReference>
<dbReference type="Pfam" id="PF01113">
    <property type="entry name" value="DapB_N"/>
    <property type="match status" value="1"/>
</dbReference>
<feature type="binding site" evidence="13">
    <location>
        <begin position="165"/>
        <end position="166"/>
    </location>
    <ligand>
        <name>(S)-2,3,4,5-tetrahydrodipicolinate</name>
        <dbReference type="ChEBI" id="CHEBI:16845"/>
    </ligand>
</feature>
<comment type="subunit">
    <text evidence="13">Homotetramer.</text>
</comment>
<dbReference type="InterPro" id="IPR022663">
    <property type="entry name" value="DapB_C"/>
</dbReference>
<reference evidence="17" key="2">
    <citation type="submission" date="2019-06" db="EMBL/GenBank/DDBJ databases">
        <title>Co-occurence of chitin degradation, pigmentation and bioactivity in marine Pseudoalteromonas.</title>
        <authorList>
            <person name="Sonnenschein E.C."/>
            <person name="Bech P.K."/>
        </authorList>
    </citation>
    <scope>NUCLEOTIDE SEQUENCE [LARGE SCALE GENOMIC DNA]</scope>
    <source>
        <strain evidence="17">S3790</strain>
    </source>
</reference>
<feature type="domain" description="Dihydrodipicolinate reductase C-terminal" evidence="15">
    <location>
        <begin position="128"/>
        <end position="264"/>
    </location>
</feature>
<dbReference type="InterPro" id="IPR036291">
    <property type="entry name" value="NAD(P)-bd_dom_sf"/>
</dbReference>
<dbReference type="AlphaFoldDB" id="A0A5S3VCN1"/>
<dbReference type="SUPFAM" id="SSF51735">
    <property type="entry name" value="NAD(P)-binding Rossmann-fold domains"/>
    <property type="match status" value="1"/>
</dbReference>
<accession>A0A5S3VCN1</accession>
<feature type="binding site" evidence="13">
    <location>
        <begin position="98"/>
        <end position="100"/>
    </location>
    <ligand>
        <name>NAD(+)</name>
        <dbReference type="ChEBI" id="CHEBI:57540"/>
    </ligand>
</feature>
<dbReference type="OrthoDB" id="9790352at2"/>
<comment type="caution">
    <text evidence="13">Lacks conserved residue(s) required for the propagation of feature annotation.</text>
</comment>
<dbReference type="NCBIfam" id="TIGR00036">
    <property type="entry name" value="dapB"/>
    <property type="match status" value="1"/>
</dbReference>
<evidence type="ECO:0000313" key="16">
    <source>
        <dbReference type="EMBL" id="TMO69311.1"/>
    </source>
</evidence>
<protein>
    <recommendedName>
        <fullName evidence="10 13">4-hydroxy-tetrahydrodipicolinate reductase</fullName>
        <shortName evidence="13">HTPA reductase</shortName>
        <ecNumber evidence="10 13">1.17.1.8</ecNumber>
    </recommendedName>
</protein>
<dbReference type="PANTHER" id="PTHR20836">
    <property type="entry name" value="DIHYDRODIPICOLINATE REDUCTASE"/>
    <property type="match status" value="1"/>
</dbReference>
<evidence type="ECO:0000259" key="14">
    <source>
        <dbReference type="Pfam" id="PF01113"/>
    </source>
</evidence>
<comment type="catalytic activity">
    <reaction evidence="11 13">
        <text>(S)-2,3,4,5-tetrahydrodipicolinate + NADP(+) + H2O = (2S,4S)-4-hydroxy-2,3,4,5-tetrahydrodipicolinate + NADPH + H(+)</text>
        <dbReference type="Rhea" id="RHEA:35331"/>
        <dbReference type="ChEBI" id="CHEBI:15377"/>
        <dbReference type="ChEBI" id="CHEBI:15378"/>
        <dbReference type="ChEBI" id="CHEBI:16845"/>
        <dbReference type="ChEBI" id="CHEBI:57783"/>
        <dbReference type="ChEBI" id="CHEBI:58349"/>
        <dbReference type="ChEBI" id="CHEBI:67139"/>
        <dbReference type="EC" id="1.17.1.8"/>
    </reaction>
</comment>
<comment type="similarity">
    <text evidence="1 13">Belongs to the DapB family.</text>
</comment>
<dbReference type="Pfam" id="PF05173">
    <property type="entry name" value="DapB_C"/>
    <property type="match status" value="1"/>
</dbReference>
<dbReference type="GO" id="GO:0008839">
    <property type="term" value="F:4-hydroxy-tetrahydrodipicolinate reductase"/>
    <property type="evidence" value="ECO:0007669"/>
    <property type="project" value="UniProtKB-UniRule"/>
</dbReference>
<feature type="binding site" evidence="13">
    <location>
        <position position="156"/>
    </location>
    <ligand>
        <name>(S)-2,3,4,5-tetrahydrodipicolinate</name>
        <dbReference type="ChEBI" id="CHEBI:16845"/>
    </ligand>
</feature>
<keyword evidence="5 13" id="KW-0220">Diaminopimelate biosynthesis</keyword>
<comment type="pathway">
    <text evidence="9 13">Amino-acid biosynthesis; L-lysine biosynthesis via DAP pathway; (S)-tetrahydrodipicolinate from L-aspartate: step 4/4.</text>
</comment>
<evidence type="ECO:0000256" key="13">
    <source>
        <dbReference type="HAMAP-Rule" id="MF_00102"/>
    </source>
</evidence>
<keyword evidence="7 13" id="KW-0520">NAD</keyword>
<dbReference type="UniPathway" id="UPA00034">
    <property type="reaction ID" value="UER00018"/>
</dbReference>
<evidence type="ECO:0000256" key="9">
    <source>
        <dbReference type="ARBA" id="ARBA00037922"/>
    </source>
</evidence>
<feature type="active site" description="Proton donor/acceptor" evidence="13">
    <location>
        <position position="155"/>
    </location>
</feature>
<feature type="binding site" evidence="13">
    <location>
        <begin position="8"/>
        <end position="13"/>
    </location>
    <ligand>
        <name>NAD(+)</name>
        <dbReference type="ChEBI" id="CHEBI:57540"/>
    </ligand>
</feature>
<dbReference type="PIRSF" id="PIRSF000161">
    <property type="entry name" value="DHPR"/>
    <property type="match status" value="1"/>
</dbReference>
<dbReference type="InterPro" id="IPR022664">
    <property type="entry name" value="DapB_N_CS"/>
</dbReference>
<comment type="caution">
    <text evidence="13">Was originally thought to be a dihydrodipicolinate reductase (DHDPR), catalyzing the conversion of dihydrodipicolinate to tetrahydrodipicolinate. However, it was shown in E.coli that the substrate of the enzymatic reaction is not dihydrodipicolinate (DHDP) but in fact (2S,4S)-4-hydroxy-2,3,4,5-tetrahydrodipicolinic acid (HTPA), the product released by the DapA-catalyzed reaction.</text>
</comment>
<dbReference type="FunFam" id="3.30.360.10:FF:000004">
    <property type="entry name" value="4-hydroxy-tetrahydrodipicolinate reductase"/>
    <property type="match status" value="1"/>
</dbReference>
<feature type="binding site" evidence="13">
    <location>
        <begin position="122"/>
        <end position="125"/>
    </location>
    <ligand>
        <name>NAD(+)</name>
        <dbReference type="ChEBI" id="CHEBI:57540"/>
    </ligand>
</feature>
<name>A0A5S3VCN1_9GAMM</name>
<dbReference type="Gene3D" id="3.30.360.10">
    <property type="entry name" value="Dihydrodipicolinate Reductase, domain 2"/>
    <property type="match status" value="1"/>
</dbReference>
<evidence type="ECO:0000256" key="7">
    <source>
        <dbReference type="ARBA" id="ARBA00023027"/>
    </source>
</evidence>
<keyword evidence="8 13" id="KW-0457">Lysine biosynthesis</keyword>
<evidence type="ECO:0000256" key="4">
    <source>
        <dbReference type="ARBA" id="ARBA00022857"/>
    </source>
</evidence>
<dbReference type="InterPro" id="IPR000846">
    <property type="entry name" value="DapB_N"/>
</dbReference>
<evidence type="ECO:0000256" key="2">
    <source>
        <dbReference type="ARBA" id="ARBA00022490"/>
    </source>
</evidence>
<evidence type="ECO:0000313" key="17">
    <source>
        <dbReference type="Proteomes" id="UP000307217"/>
    </source>
</evidence>
<dbReference type="EC" id="1.17.1.8" evidence="10 13"/>
<dbReference type="GO" id="GO:0019877">
    <property type="term" value="P:diaminopimelate biosynthetic process"/>
    <property type="evidence" value="ECO:0007669"/>
    <property type="project" value="UniProtKB-UniRule"/>
</dbReference>
<evidence type="ECO:0000256" key="11">
    <source>
        <dbReference type="ARBA" id="ARBA00049080"/>
    </source>
</evidence>
<dbReference type="CDD" id="cd02274">
    <property type="entry name" value="DHDPR_N"/>
    <property type="match status" value="1"/>
</dbReference>
<gene>
    <name evidence="13" type="primary">dapB</name>
    <name evidence="16" type="ORF">CWC19_05635</name>
</gene>
<comment type="function">
    <text evidence="13">Catalyzes the conversion of 4-hydroxy-tetrahydrodipicolinate (HTPA) to tetrahydrodipicolinate.</text>
</comment>
<dbReference type="GO" id="GO:0051287">
    <property type="term" value="F:NAD binding"/>
    <property type="evidence" value="ECO:0007669"/>
    <property type="project" value="UniProtKB-UniRule"/>
</dbReference>
<reference evidence="16 17" key="1">
    <citation type="submission" date="2018-01" db="EMBL/GenBank/DDBJ databases">
        <authorList>
            <person name="Paulsen S."/>
            <person name="Gram L.K."/>
        </authorList>
    </citation>
    <scope>NUCLEOTIDE SEQUENCE [LARGE SCALE GENOMIC DNA]</scope>
    <source>
        <strain evidence="16 17">S3790</strain>
    </source>
</reference>
<keyword evidence="3 13" id="KW-0028">Amino-acid biosynthesis</keyword>
<comment type="catalytic activity">
    <reaction evidence="12 13">
        <text>(S)-2,3,4,5-tetrahydrodipicolinate + NAD(+) + H2O = (2S,4S)-4-hydroxy-2,3,4,5-tetrahydrodipicolinate + NADH + H(+)</text>
        <dbReference type="Rhea" id="RHEA:35323"/>
        <dbReference type="ChEBI" id="CHEBI:15377"/>
        <dbReference type="ChEBI" id="CHEBI:15378"/>
        <dbReference type="ChEBI" id="CHEBI:16845"/>
        <dbReference type="ChEBI" id="CHEBI:57540"/>
        <dbReference type="ChEBI" id="CHEBI:57945"/>
        <dbReference type="ChEBI" id="CHEBI:67139"/>
        <dbReference type="EC" id="1.17.1.8"/>
    </reaction>
</comment>
<sequence length="268" mass="28983">MDKIGIFGANGRMGLALVEACGLVADVQLTAAFVRQSSDLLGAPVRDKQPCADRGLAFVSEELVSEYTGSVLIDFTLPDGMKRHLSIAVENKVPMVIGTTGLTADDMELLKKAAQDIPIVFARNYSVGVNLLLNLVQTAASKLADEMDIEIFEAHHRNKIDAPSGTALAIGEAIAHAKGWDHDEVSRFDRTQVEEAKSQNEIGYSVLRAGDIVGEHTAYFATMGERLELTHKAASRLTFASGAVRAAKWLKDQPNGLYDMQDVLGLKE</sequence>
<evidence type="ECO:0000256" key="1">
    <source>
        <dbReference type="ARBA" id="ARBA00006642"/>
    </source>
</evidence>
<dbReference type="InterPro" id="IPR023940">
    <property type="entry name" value="DHDPR_bac"/>
</dbReference>
<dbReference type="GO" id="GO:0005829">
    <property type="term" value="C:cytosol"/>
    <property type="evidence" value="ECO:0007669"/>
    <property type="project" value="TreeGrafter"/>
</dbReference>
<organism evidence="16 17">
    <name type="scientific">Pseudoalteromonas aurantia</name>
    <dbReference type="NCBI Taxonomy" id="43654"/>
    <lineage>
        <taxon>Bacteria</taxon>
        <taxon>Pseudomonadati</taxon>
        <taxon>Pseudomonadota</taxon>
        <taxon>Gammaproteobacteria</taxon>
        <taxon>Alteromonadales</taxon>
        <taxon>Pseudoalteromonadaceae</taxon>
        <taxon>Pseudoalteromonas</taxon>
    </lineage>
</organism>
<dbReference type="Proteomes" id="UP000307217">
    <property type="component" value="Unassembled WGS sequence"/>
</dbReference>
<evidence type="ECO:0000256" key="3">
    <source>
        <dbReference type="ARBA" id="ARBA00022605"/>
    </source>
</evidence>
<dbReference type="EMBL" id="PNBX01000021">
    <property type="protein sequence ID" value="TMO69311.1"/>
    <property type="molecule type" value="Genomic_DNA"/>
</dbReference>
<keyword evidence="4 13" id="KW-0521">NADP</keyword>
<evidence type="ECO:0000256" key="6">
    <source>
        <dbReference type="ARBA" id="ARBA00023002"/>
    </source>
</evidence>
<dbReference type="GO" id="GO:0016726">
    <property type="term" value="F:oxidoreductase activity, acting on CH or CH2 groups, NAD or NADP as acceptor"/>
    <property type="evidence" value="ECO:0007669"/>
    <property type="project" value="UniProtKB-UniRule"/>
</dbReference>
<proteinExistence type="inferred from homology"/>
<evidence type="ECO:0000256" key="12">
    <source>
        <dbReference type="ARBA" id="ARBA00049396"/>
    </source>
</evidence>
<keyword evidence="2 13" id="KW-0963">Cytoplasm</keyword>
<evidence type="ECO:0000259" key="15">
    <source>
        <dbReference type="Pfam" id="PF05173"/>
    </source>
</evidence>
<feature type="active site" description="Proton donor" evidence="13">
    <location>
        <position position="159"/>
    </location>
</feature>